<protein>
    <submittedName>
        <fullName evidence="1">Uncharacterized protein</fullName>
    </submittedName>
</protein>
<dbReference type="InterPro" id="IPR025315">
    <property type="entry name" value="DUF4220"/>
</dbReference>
<accession>M8CEI3</accession>
<evidence type="ECO:0000313" key="1">
    <source>
        <dbReference type="EnsemblPlants" id="EMT25557"/>
    </source>
</evidence>
<dbReference type="Pfam" id="PF13968">
    <property type="entry name" value="DUF4220"/>
    <property type="match status" value="1"/>
</dbReference>
<organism evidence="1">
    <name type="scientific">Aegilops tauschii</name>
    <name type="common">Tausch's goatgrass</name>
    <name type="synonym">Aegilops squarrosa</name>
    <dbReference type="NCBI Taxonomy" id="37682"/>
    <lineage>
        <taxon>Eukaryota</taxon>
        <taxon>Viridiplantae</taxon>
        <taxon>Streptophyta</taxon>
        <taxon>Embryophyta</taxon>
        <taxon>Tracheophyta</taxon>
        <taxon>Spermatophyta</taxon>
        <taxon>Magnoliopsida</taxon>
        <taxon>Liliopsida</taxon>
        <taxon>Poales</taxon>
        <taxon>Poaceae</taxon>
        <taxon>BOP clade</taxon>
        <taxon>Pooideae</taxon>
        <taxon>Triticodae</taxon>
        <taxon>Triticeae</taxon>
        <taxon>Triticinae</taxon>
        <taxon>Aegilops</taxon>
    </lineage>
</organism>
<name>M8CEI3_AEGTA</name>
<dbReference type="AlphaFoldDB" id="M8CEI3"/>
<sequence length="284" mass="31373">MGNVEKHLGNSTPTNLLHYRLSDMWRSPRGTVLRIDGLAMVAIGCSFFLAAFGSCRHRSSRWIIQKGFLAAQALSLSLGTYSIGLMQSSPVKSEMYPIWDVSLLAIFGCVDPITTYIGLEYKGPLLKMIFQLCLYYEYVILMSVSTISGVVSKLAIGVLSTITFVKGFHMSLALVLPSRTRDDIGRFRSAERGALAGEGEELLVHLPVSKSFKRGAFIGETFMTTSIADILSSCKEMLGIEDVCLGYFMSHLLQQRFLGMDTVVGECSNSKNFLRSRKIYLGEA</sequence>
<dbReference type="EnsemblPlants" id="EMT25557">
    <property type="protein sequence ID" value="EMT25557"/>
    <property type="gene ID" value="F775_23563"/>
</dbReference>
<dbReference type="ExpressionAtlas" id="M8CEI3">
    <property type="expression patterns" value="baseline"/>
</dbReference>
<proteinExistence type="predicted"/>
<reference evidence="1" key="1">
    <citation type="submission" date="2015-06" db="UniProtKB">
        <authorList>
            <consortium name="EnsemblPlants"/>
        </authorList>
    </citation>
    <scope>IDENTIFICATION</scope>
</reference>